<comment type="caution">
    <text evidence="1">The sequence shown here is derived from an EMBL/GenBank/DDBJ whole genome shotgun (WGS) entry which is preliminary data.</text>
</comment>
<evidence type="ECO:0000313" key="1">
    <source>
        <dbReference type="EMBL" id="MCR0235469.1"/>
    </source>
</evidence>
<proteinExistence type="predicted"/>
<organism evidence="1 2">
    <name type="scientific">Clostridium innocuum</name>
    <dbReference type="NCBI Taxonomy" id="1522"/>
    <lineage>
        <taxon>Bacteria</taxon>
        <taxon>Bacillati</taxon>
        <taxon>Bacillota</taxon>
        <taxon>Clostridia</taxon>
        <taxon>Eubacteriales</taxon>
        <taxon>Clostridiaceae</taxon>
        <taxon>Clostridium</taxon>
    </lineage>
</organism>
<sequence>MESEDWRLIGCIALRVGLHEGDGQLDLLGIEEVGDTMSYVLSNLTVQRVMSLFFLSSISGMS</sequence>
<dbReference type="Proteomes" id="UP001203972">
    <property type="component" value="Unassembled WGS sequence"/>
</dbReference>
<dbReference type="EMBL" id="JAKTMA010000071">
    <property type="protein sequence ID" value="MCR0235469.1"/>
    <property type="molecule type" value="Genomic_DNA"/>
</dbReference>
<protein>
    <submittedName>
        <fullName evidence="1">Uncharacterized protein</fullName>
    </submittedName>
</protein>
<evidence type="ECO:0000313" key="2">
    <source>
        <dbReference type="Proteomes" id="UP001203972"/>
    </source>
</evidence>
<accession>A0AAP2UUF7</accession>
<gene>
    <name evidence="1" type="ORF">MKC95_22155</name>
</gene>
<name>A0AAP2UUF7_CLOIN</name>
<reference evidence="1" key="1">
    <citation type="journal article" date="2022" name="Clin. Infect. Dis.">
        <title>Association between Clostridium innocuum and antibiotic-associated diarrhea in adults and children: A cross-sectional study and comparative genomics analysis.</title>
        <authorList>
            <person name="Cherny K.E."/>
            <person name="Muscat E.B."/>
            <person name="Balaji A."/>
            <person name="Mukherjee J."/>
            <person name="Ozer E.A."/>
            <person name="Angarone M.P."/>
            <person name="Hauser A.R."/>
            <person name="Sichel J.S."/>
            <person name="Amponsah E."/>
            <person name="Kociolek L.K."/>
        </authorList>
    </citation>
    <scope>NUCLEOTIDE SEQUENCE</scope>
    <source>
        <strain evidence="1">NU1-AC-029v</strain>
    </source>
</reference>
<dbReference type="AlphaFoldDB" id="A0AAP2UUF7"/>